<dbReference type="InterPro" id="IPR015424">
    <property type="entry name" value="PyrdxlP-dep_Trfase"/>
</dbReference>
<evidence type="ECO:0000313" key="2">
    <source>
        <dbReference type="Proteomes" id="UP000595349"/>
    </source>
</evidence>
<accession>A0A7T7CFV6</accession>
<proteinExistence type="predicted"/>
<protein>
    <submittedName>
        <fullName evidence="1">Uncharacterized protein</fullName>
    </submittedName>
</protein>
<dbReference type="Proteomes" id="UP000595349">
    <property type="component" value="Chromosome"/>
</dbReference>
<organism evidence="1 2">
    <name type="scientific">Salicibibacter cibi</name>
    <dbReference type="NCBI Taxonomy" id="2743001"/>
    <lineage>
        <taxon>Bacteria</taxon>
        <taxon>Bacillati</taxon>
        <taxon>Bacillota</taxon>
        <taxon>Bacilli</taxon>
        <taxon>Bacillales</taxon>
        <taxon>Bacillaceae</taxon>
        <taxon>Salicibibacter</taxon>
    </lineage>
</organism>
<reference evidence="1 2" key="1">
    <citation type="submission" date="2020-06" db="EMBL/GenBank/DDBJ databases">
        <title>Genomic analysis of Salicibibacter sp. NKC21-4.</title>
        <authorList>
            <person name="Oh Y.J."/>
        </authorList>
    </citation>
    <scope>NUCLEOTIDE SEQUENCE [LARGE SCALE GENOMIC DNA]</scope>
    <source>
        <strain evidence="1 2">NKC21-4</strain>
    </source>
</reference>
<dbReference type="KEGG" id="scib:HUG20_11180"/>
<gene>
    <name evidence="1" type="ORF">HUG20_11180</name>
</gene>
<dbReference type="AlphaFoldDB" id="A0A7T7CFV6"/>
<dbReference type="RefSeq" id="WP_200084772.1">
    <property type="nucleotide sequence ID" value="NZ_CP054706.1"/>
</dbReference>
<keyword evidence="2" id="KW-1185">Reference proteome</keyword>
<dbReference type="Gene3D" id="3.90.1150.10">
    <property type="entry name" value="Aspartate Aminotransferase, domain 1"/>
    <property type="match status" value="1"/>
</dbReference>
<name>A0A7T7CFV6_9BACI</name>
<sequence>MAYWRVVFARYDEALSGLSGVDFIPELEWSKSNRWLTVLTMDLEKAGVSHLAIIEALSEENIEARPGLGMTRGESD</sequence>
<dbReference type="InterPro" id="IPR015422">
    <property type="entry name" value="PyrdxlP-dep_Trfase_small"/>
</dbReference>
<dbReference type="SUPFAM" id="SSF53383">
    <property type="entry name" value="PLP-dependent transferases"/>
    <property type="match status" value="1"/>
</dbReference>
<evidence type="ECO:0000313" key="1">
    <source>
        <dbReference type="EMBL" id="QQK80399.1"/>
    </source>
</evidence>
<dbReference type="EMBL" id="CP054706">
    <property type="protein sequence ID" value="QQK80399.1"/>
    <property type="molecule type" value="Genomic_DNA"/>
</dbReference>